<gene>
    <name evidence="2" type="ORF">RchiOBHm_Chr7g0198961</name>
</gene>
<name>A0A2P6P797_ROSCH</name>
<evidence type="ECO:0000313" key="2">
    <source>
        <dbReference type="EMBL" id="PRQ17803.1"/>
    </source>
</evidence>
<evidence type="ECO:0000259" key="1">
    <source>
        <dbReference type="PROSITE" id="PS50004"/>
    </source>
</evidence>
<dbReference type="Pfam" id="PF00168">
    <property type="entry name" value="C2"/>
    <property type="match status" value="1"/>
</dbReference>
<feature type="domain" description="C2" evidence="1">
    <location>
        <begin position="1"/>
        <end position="127"/>
    </location>
</feature>
<dbReference type="PROSITE" id="PS50004">
    <property type="entry name" value="C2"/>
    <property type="match status" value="1"/>
</dbReference>
<sequence length="216" mass="23663">MKHSNQPVMEITVISAQGLKNSSHFSQKIRPFITLSTTPPAATPCRSSGDEKCHVYKTRVDDEGGINPTWGDKFLVPLDASFFSNRYSCIYLQLYTKRLIMGRAQLGWCQIPAYDIVGFPATGSVRYLSYRLRARDGTRTHGAVNVAIKLENLAPVSNQRVVSVNSISSTFDTCGTVIGTPVAQLSPLAGECSVTCQGQISHFGFGCKEGNRWSHV</sequence>
<dbReference type="Gramene" id="PRQ17803">
    <property type="protein sequence ID" value="PRQ17803"/>
    <property type="gene ID" value="RchiOBHm_Chr7g0198961"/>
</dbReference>
<dbReference type="InterPro" id="IPR000008">
    <property type="entry name" value="C2_dom"/>
</dbReference>
<dbReference type="GO" id="GO:0006952">
    <property type="term" value="P:defense response"/>
    <property type="evidence" value="ECO:0007669"/>
    <property type="project" value="InterPro"/>
</dbReference>
<accession>A0A2P6P797</accession>
<dbReference type="Proteomes" id="UP000238479">
    <property type="component" value="Chromosome 7"/>
</dbReference>
<dbReference type="PANTHER" id="PTHR32246:SF66">
    <property type="entry name" value="C2 DOMAIN-CONTAINING PROTEIN"/>
    <property type="match status" value="1"/>
</dbReference>
<proteinExistence type="predicted"/>
<evidence type="ECO:0000313" key="3">
    <source>
        <dbReference type="Proteomes" id="UP000238479"/>
    </source>
</evidence>
<dbReference type="Gene3D" id="2.60.40.150">
    <property type="entry name" value="C2 domain"/>
    <property type="match status" value="1"/>
</dbReference>
<keyword evidence="3" id="KW-1185">Reference proteome</keyword>
<dbReference type="InterPro" id="IPR035892">
    <property type="entry name" value="C2_domain_sf"/>
</dbReference>
<dbReference type="SUPFAM" id="SSF49562">
    <property type="entry name" value="C2 domain (Calcium/lipid-binding domain, CaLB)"/>
    <property type="match status" value="1"/>
</dbReference>
<dbReference type="OMA" id="CIYLQLY"/>
<dbReference type="EMBL" id="PDCK01000045">
    <property type="protein sequence ID" value="PRQ17803.1"/>
    <property type="molecule type" value="Genomic_DNA"/>
</dbReference>
<dbReference type="AlphaFoldDB" id="A0A2P6P797"/>
<dbReference type="CDD" id="cd04051">
    <property type="entry name" value="C2_SRC2_like"/>
    <property type="match status" value="1"/>
</dbReference>
<protein>
    <submittedName>
        <fullName evidence="2">Putative C2 domain-containing protein</fullName>
    </submittedName>
</protein>
<organism evidence="2 3">
    <name type="scientific">Rosa chinensis</name>
    <name type="common">China rose</name>
    <dbReference type="NCBI Taxonomy" id="74649"/>
    <lineage>
        <taxon>Eukaryota</taxon>
        <taxon>Viridiplantae</taxon>
        <taxon>Streptophyta</taxon>
        <taxon>Embryophyta</taxon>
        <taxon>Tracheophyta</taxon>
        <taxon>Spermatophyta</taxon>
        <taxon>Magnoliopsida</taxon>
        <taxon>eudicotyledons</taxon>
        <taxon>Gunneridae</taxon>
        <taxon>Pentapetalae</taxon>
        <taxon>rosids</taxon>
        <taxon>fabids</taxon>
        <taxon>Rosales</taxon>
        <taxon>Rosaceae</taxon>
        <taxon>Rosoideae</taxon>
        <taxon>Rosoideae incertae sedis</taxon>
        <taxon>Rosa</taxon>
    </lineage>
</organism>
<dbReference type="PANTHER" id="PTHR32246">
    <property type="entry name" value="INGRESSION PROTEIN FIC1"/>
    <property type="match status" value="1"/>
</dbReference>
<dbReference type="STRING" id="74649.A0A2P6P797"/>
<reference evidence="2 3" key="1">
    <citation type="journal article" date="2018" name="Nat. Genet.">
        <title>The Rosa genome provides new insights in the design of modern roses.</title>
        <authorList>
            <person name="Bendahmane M."/>
        </authorList>
    </citation>
    <scope>NUCLEOTIDE SEQUENCE [LARGE SCALE GENOMIC DNA]</scope>
    <source>
        <strain evidence="3">cv. Old Blush</strain>
    </source>
</reference>
<comment type="caution">
    <text evidence="2">The sequence shown here is derived from an EMBL/GenBank/DDBJ whole genome shotgun (WGS) entry which is preliminary data.</text>
</comment>
<dbReference type="SMART" id="SM00239">
    <property type="entry name" value="C2"/>
    <property type="match status" value="1"/>
</dbReference>
<dbReference type="InterPro" id="IPR044750">
    <property type="entry name" value="C2_SRC2/BAP"/>
</dbReference>